<name>A0A8S5MY47_9CAUD</name>
<dbReference type="PANTHER" id="PTHR10302:SF27">
    <property type="entry name" value="SINGLE-STRANDED DNA-BINDING PROTEIN"/>
    <property type="match status" value="1"/>
</dbReference>
<dbReference type="Pfam" id="PF00436">
    <property type="entry name" value="SSB"/>
    <property type="match status" value="1"/>
</dbReference>
<sequence length="132" mass="14808">MILVNKVVLVGRLTKDPELRFTANKGTAVTRFTLAVNRDYKKEDGTQEADFINCIAYSKRAEVIAQYLTKGKRFSIAGSIRTGSYDAQDGTRRYTTYVVVDGFDFIDSSDSKVNNDNFNDDMIPVDDGDIPF</sequence>
<dbReference type="InterPro" id="IPR000424">
    <property type="entry name" value="Primosome_PriB/ssb"/>
</dbReference>
<evidence type="ECO:0000313" key="3">
    <source>
        <dbReference type="EMBL" id="DAD86946.1"/>
    </source>
</evidence>
<dbReference type="GO" id="GO:0003697">
    <property type="term" value="F:single-stranded DNA binding"/>
    <property type="evidence" value="ECO:0007669"/>
    <property type="project" value="InterPro"/>
</dbReference>
<accession>A0A8S5MY47</accession>
<reference evidence="3" key="1">
    <citation type="journal article" date="2021" name="Proc. Natl. Acad. Sci. U.S.A.">
        <title>A Catalog of Tens of Thousands of Viruses from Human Metagenomes Reveals Hidden Associations with Chronic Diseases.</title>
        <authorList>
            <person name="Tisza M.J."/>
            <person name="Buck C.B."/>
        </authorList>
    </citation>
    <scope>NUCLEOTIDE SEQUENCE</scope>
    <source>
        <strain evidence="3">CtYyB9</strain>
    </source>
</reference>
<dbReference type="GO" id="GO:0009295">
    <property type="term" value="C:nucleoid"/>
    <property type="evidence" value="ECO:0007669"/>
    <property type="project" value="TreeGrafter"/>
</dbReference>
<dbReference type="GO" id="GO:0006260">
    <property type="term" value="P:DNA replication"/>
    <property type="evidence" value="ECO:0007669"/>
    <property type="project" value="InterPro"/>
</dbReference>
<keyword evidence="1 2" id="KW-0238">DNA-binding</keyword>
<evidence type="ECO:0000256" key="1">
    <source>
        <dbReference type="ARBA" id="ARBA00023125"/>
    </source>
</evidence>
<dbReference type="PROSITE" id="PS50935">
    <property type="entry name" value="SSB"/>
    <property type="match status" value="1"/>
</dbReference>
<protein>
    <recommendedName>
        <fullName evidence="2">Single-stranded DNA-binding protein</fullName>
    </recommendedName>
</protein>
<dbReference type="EMBL" id="BK015010">
    <property type="protein sequence ID" value="DAD86946.1"/>
    <property type="molecule type" value="Genomic_DNA"/>
</dbReference>
<dbReference type="PANTHER" id="PTHR10302">
    <property type="entry name" value="SINGLE-STRANDED DNA-BINDING PROTEIN"/>
    <property type="match status" value="1"/>
</dbReference>
<dbReference type="HAMAP" id="MF_00984">
    <property type="entry name" value="SSB"/>
    <property type="match status" value="1"/>
</dbReference>
<dbReference type="Gene3D" id="2.40.50.140">
    <property type="entry name" value="Nucleic acid-binding proteins"/>
    <property type="match status" value="1"/>
</dbReference>
<proteinExistence type="inferred from homology"/>
<dbReference type="InterPro" id="IPR011344">
    <property type="entry name" value="ssDNA-bd"/>
</dbReference>
<dbReference type="SUPFAM" id="SSF50249">
    <property type="entry name" value="Nucleic acid-binding proteins"/>
    <property type="match status" value="1"/>
</dbReference>
<organism evidence="3">
    <name type="scientific">Siphoviridae sp. ctYyB9</name>
    <dbReference type="NCBI Taxonomy" id="2826380"/>
    <lineage>
        <taxon>Viruses</taxon>
        <taxon>Duplodnaviria</taxon>
        <taxon>Heunggongvirae</taxon>
        <taxon>Uroviricota</taxon>
        <taxon>Caudoviricetes</taxon>
    </lineage>
</organism>
<dbReference type="NCBIfam" id="TIGR00621">
    <property type="entry name" value="ssb"/>
    <property type="match status" value="1"/>
</dbReference>
<dbReference type="CDD" id="cd04496">
    <property type="entry name" value="SSB_OBF"/>
    <property type="match status" value="1"/>
</dbReference>
<dbReference type="PIRSF" id="PIRSF002070">
    <property type="entry name" value="SSB"/>
    <property type="match status" value="1"/>
</dbReference>
<evidence type="ECO:0000256" key="2">
    <source>
        <dbReference type="PIRNR" id="PIRNR002070"/>
    </source>
</evidence>
<dbReference type="InterPro" id="IPR012340">
    <property type="entry name" value="NA-bd_OB-fold"/>
</dbReference>